<name>A0A1Y3BLS9_EURMA</name>
<reference evidence="1 2" key="1">
    <citation type="submission" date="2017-03" db="EMBL/GenBank/DDBJ databases">
        <title>Genome Survey of Euroglyphus maynei.</title>
        <authorList>
            <person name="Arlian L.G."/>
            <person name="Morgan M.S."/>
            <person name="Rider S.D."/>
        </authorList>
    </citation>
    <scope>NUCLEOTIDE SEQUENCE [LARGE SCALE GENOMIC DNA]</scope>
    <source>
        <strain evidence="1">Arlian Lab</strain>
        <tissue evidence="1">Whole body</tissue>
    </source>
</reference>
<keyword evidence="2" id="KW-1185">Reference proteome</keyword>
<comment type="caution">
    <text evidence="1">The sequence shown here is derived from an EMBL/GenBank/DDBJ whole genome shotgun (WGS) entry which is preliminary data.</text>
</comment>
<organism evidence="1 2">
    <name type="scientific">Euroglyphus maynei</name>
    <name type="common">Mayne's house dust mite</name>
    <dbReference type="NCBI Taxonomy" id="6958"/>
    <lineage>
        <taxon>Eukaryota</taxon>
        <taxon>Metazoa</taxon>
        <taxon>Ecdysozoa</taxon>
        <taxon>Arthropoda</taxon>
        <taxon>Chelicerata</taxon>
        <taxon>Arachnida</taxon>
        <taxon>Acari</taxon>
        <taxon>Acariformes</taxon>
        <taxon>Sarcoptiformes</taxon>
        <taxon>Astigmata</taxon>
        <taxon>Psoroptidia</taxon>
        <taxon>Analgoidea</taxon>
        <taxon>Pyroglyphidae</taxon>
        <taxon>Pyroglyphinae</taxon>
        <taxon>Euroglyphus</taxon>
    </lineage>
</organism>
<evidence type="ECO:0000313" key="1">
    <source>
        <dbReference type="EMBL" id="OTF80105.1"/>
    </source>
</evidence>
<protein>
    <submittedName>
        <fullName evidence="1">Uncharacterized protein</fullName>
    </submittedName>
</protein>
<dbReference type="AlphaFoldDB" id="A0A1Y3BLS9"/>
<gene>
    <name evidence="1" type="ORF">BLA29_009208</name>
</gene>
<accession>A0A1Y3BLS9</accession>
<evidence type="ECO:0000313" key="2">
    <source>
        <dbReference type="Proteomes" id="UP000194236"/>
    </source>
</evidence>
<proteinExistence type="predicted"/>
<dbReference type="Proteomes" id="UP000194236">
    <property type="component" value="Unassembled WGS sequence"/>
</dbReference>
<dbReference type="EMBL" id="MUJZ01019905">
    <property type="protein sequence ID" value="OTF80105.1"/>
    <property type="molecule type" value="Genomic_DNA"/>
</dbReference>
<sequence>MSNDFNDTVQQSKPVQSPNLYVLDIPYIDRIEFTSPDSIQLGEKNPLVPRKLVRTTCFVGEEVHIQLTIIVPSYSTGCSRRTDYYSTE</sequence>